<evidence type="ECO:0000313" key="2">
    <source>
        <dbReference type="Proteomes" id="UP001420932"/>
    </source>
</evidence>
<dbReference type="Proteomes" id="UP001420932">
    <property type="component" value="Unassembled WGS sequence"/>
</dbReference>
<comment type="caution">
    <text evidence="1">The sequence shown here is derived from an EMBL/GenBank/DDBJ whole genome shotgun (WGS) entry which is preliminary data.</text>
</comment>
<name>A0AAP0E058_9MAGN</name>
<sequence>MLSATGLSPSRVQHSTASPSSTTLVLLSHNPVFTELKERLPTDQVSRIHYAMNSELFSALLKVKPLFWQRIFEGPRIIKGMFSKLTLIILDGLTKEMCIASHLLTKQILFLINQSGILLTSLYLKQCSTSLMLWRGSVRPLPRDLSVPVSLTRSGLPRIIPAFHRREIRSRSPKGDTLIRFYLSAFTIIKLMLVAKAVSRKT</sequence>
<organism evidence="1 2">
    <name type="scientific">Stephania yunnanensis</name>
    <dbReference type="NCBI Taxonomy" id="152371"/>
    <lineage>
        <taxon>Eukaryota</taxon>
        <taxon>Viridiplantae</taxon>
        <taxon>Streptophyta</taxon>
        <taxon>Embryophyta</taxon>
        <taxon>Tracheophyta</taxon>
        <taxon>Spermatophyta</taxon>
        <taxon>Magnoliopsida</taxon>
        <taxon>Ranunculales</taxon>
        <taxon>Menispermaceae</taxon>
        <taxon>Menispermoideae</taxon>
        <taxon>Cissampelideae</taxon>
        <taxon>Stephania</taxon>
    </lineage>
</organism>
<proteinExistence type="predicted"/>
<dbReference type="AlphaFoldDB" id="A0AAP0E058"/>
<dbReference type="EMBL" id="JBBNAF010000017">
    <property type="protein sequence ID" value="KAK9082548.1"/>
    <property type="molecule type" value="Genomic_DNA"/>
</dbReference>
<reference evidence="1 2" key="1">
    <citation type="submission" date="2024-01" db="EMBL/GenBank/DDBJ databases">
        <title>Genome assemblies of Stephania.</title>
        <authorList>
            <person name="Yang L."/>
        </authorList>
    </citation>
    <scope>NUCLEOTIDE SEQUENCE [LARGE SCALE GENOMIC DNA]</scope>
    <source>
        <strain evidence="1">YNDBR</strain>
        <tissue evidence="1">Leaf</tissue>
    </source>
</reference>
<gene>
    <name evidence="1" type="ORF">Syun_031852</name>
</gene>
<evidence type="ECO:0000313" key="1">
    <source>
        <dbReference type="EMBL" id="KAK9082548.1"/>
    </source>
</evidence>
<accession>A0AAP0E058</accession>
<keyword evidence="2" id="KW-1185">Reference proteome</keyword>
<protein>
    <submittedName>
        <fullName evidence="1">Uncharacterized protein</fullName>
    </submittedName>
</protein>